<dbReference type="Gene3D" id="3.30.70.100">
    <property type="match status" value="1"/>
</dbReference>
<evidence type="ECO:0000256" key="6">
    <source>
        <dbReference type="ARBA" id="ARBA00023136"/>
    </source>
</evidence>
<dbReference type="InterPro" id="IPR049142">
    <property type="entry name" value="MS_channel_1st"/>
</dbReference>
<reference evidence="11 12" key="1">
    <citation type="journal article" date="2015" name="J. Biotechnol.">
        <title>Complete genome sequence of Paenibacillus beijingensis 7188(T) (=DSM 24997(T)), a novel rhizobacterium from jujube garden soil.</title>
        <authorList>
            <person name="Kwak Y."/>
            <person name="Shin J.H."/>
        </authorList>
    </citation>
    <scope>NUCLEOTIDE SEQUENCE [LARGE SCALE GENOMIC DNA]</scope>
    <source>
        <strain evidence="11 12">DSM 24997</strain>
    </source>
</reference>
<dbReference type="STRING" id="1126833.VN24_10120"/>
<dbReference type="InterPro" id="IPR011066">
    <property type="entry name" value="MscS_channel_C_sf"/>
</dbReference>
<feature type="transmembrane region" description="Helical" evidence="8">
    <location>
        <begin position="97"/>
        <end position="119"/>
    </location>
</feature>
<evidence type="ECO:0000256" key="2">
    <source>
        <dbReference type="ARBA" id="ARBA00008017"/>
    </source>
</evidence>
<evidence type="ECO:0000256" key="4">
    <source>
        <dbReference type="ARBA" id="ARBA00022692"/>
    </source>
</evidence>
<dbReference type="Pfam" id="PF00924">
    <property type="entry name" value="MS_channel_2nd"/>
    <property type="match status" value="1"/>
</dbReference>
<sequence length="290" mass="32035">MTLLVQQWMKWIMDLFEWAQWRALGISLIRIIVIIALGRVFIWVIYKTIDKLLQKDAKVQLHTRRMKTLGKLLKNVATYVTYFIVILLVLSEFNINLGPLLAGAGVLGLAVGFGAQSLVKDVITGFFIILEDQFAVGDVIQAGKFKGTVEVIGLRATRIQSWTGEVHIIPNGAIVEVTNFSLHNSLAVVDITIAYEQNVEQASDVIKSKLETFKDPNLAKQPELLGLQTLTSNDLTLRIIAECMPNTQVMVTRRLNVELKHALDEAGIAMPAPTVVTYHKGESGGVKSGA</sequence>
<dbReference type="KEGG" id="pbj:VN24_10120"/>
<comment type="function">
    <text evidence="7">May play a role in resistance to osmotic downshock.</text>
</comment>
<dbReference type="InterPro" id="IPR006685">
    <property type="entry name" value="MscS_channel_2nd"/>
</dbReference>
<feature type="transmembrane region" description="Helical" evidence="8">
    <location>
        <begin position="72"/>
        <end position="91"/>
    </location>
</feature>
<evidence type="ECO:0000259" key="10">
    <source>
        <dbReference type="Pfam" id="PF21088"/>
    </source>
</evidence>
<dbReference type="Proteomes" id="UP000032633">
    <property type="component" value="Chromosome"/>
</dbReference>
<dbReference type="PANTHER" id="PTHR30460:SF0">
    <property type="entry name" value="MODERATE CONDUCTANCE MECHANOSENSITIVE CHANNEL YBIO"/>
    <property type="match status" value="1"/>
</dbReference>
<comment type="subcellular location">
    <subcellularLocation>
        <location evidence="1">Cell membrane</location>
        <topology evidence="1">Multi-pass membrane protein</topology>
    </subcellularLocation>
</comment>
<dbReference type="GO" id="GO:0005886">
    <property type="term" value="C:plasma membrane"/>
    <property type="evidence" value="ECO:0007669"/>
    <property type="project" value="UniProtKB-SubCell"/>
</dbReference>
<dbReference type="GO" id="GO:0008381">
    <property type="term" value="F:mechanosensitive monoatomic ion channel activity"/>
    <property type="evidence" value="ECO:0007669"/>
    <property type="project" value="InterPro"/>
</dbReference>
<evidence type="ECO:0000256" key="7">
    <source>
        <dbReference type="ARBA" id="ARBA00059688"/>
    </source>
</evidence>
<evidence type="ECO:0000256" key="1">
    <source>
        <dbReference type="ARBA" id="ARBA00004651"/>
    </source>
</evidence>
<dbReference type="Pfam" id="PF21088">
    <property type="entry name" value="MS_channel_1st"/>
    <property type="match status" value="1"/>
</dbReference>
<dbReference type="InterPro" id="IPR045276">
    <property type="entry name" value="YbiO_bact"/>
</dbReference>
<proteinExistence type="inferred from homology"/>
<keyword evidence="4 8" id="KW-0812">Transmembrane</keyword>
<dbReference type="Gene3D" id="2.30.30.60">
    <property type="match status" value="1"/>
</dbReference>
<organism evidence="11 12">
    <name type="scientific">Paenibacillus beijingensis</name>
    <dbReference type="NCBI Taxonomy" id="1126833"/>
    <lineage>
        <taxon>Bacteria</taxon>
        <taxon>Bacillati</taxon>
        <taxon>Bacillota</taxon>
        <taxon>Bacilli</taxon>
        <taxon>Bacillales</taxon>
        <taxon>Paenibacillaceae</taxon>
        <taxon>Paenibacillus</taxon>
    </lineage>
</organism>
<evidence type="ECO:0000256" key="3">
    <source>
        <dbReference type="ARBA" id="ARBA00022475"/>
    </source>
</evidence>
<keyword evidence="6 8" id="KW-0472">Membrane</keyword>
<reference evidence="12" key="2">
    <citation type="submission" date="2015-03" db="EMBL/GenBank/DDBJ databases">
        <title>Genome sequence of Paenibacillus beijingensis strain DSM 24997T.</title>
        <authorList>
            <person name="Kwak Y."/>
            <person name="Shin J.-H."/>
        </authorList>
    </citation>
    <scope>NUCLEOTIDE SEQUENCE [LARGE SCALE GENOMIC DNA]</scope>
    <source>
        <strain evidence="12">DSM 24997</strain>
    </source>
</reference>
<dbReference type="EMBL" id="CP011058">
    <property type="protein sequence ID" value="AJY77638.1"/>
    <property type="molecule type" value="Genomic_DNA"/>
</dbReference>
<dbReference type="HOGENOM" id="CLU_037945_8_0_9"/>
<dbReference type="PANTHER" id="PTHR30460">
    <property type="entry name" value="MODERATE CONDUCTANCE MECHANOSENSITIVE CHANNEL YBIO"/>
    <property type="match status" value="1"/>
</dbReference>
<keyword evidence="5 8" id="KW-1133">Transmembrane helix</keyword>
<dbReference type="SUPFAM" id="SSF50182">
    <property type="entry name" value="Sm-like ribonucleoproteins"/>
    <property type="match status" value="1"/>
</dbReference>
<comment type="similarity">
    <text evidence="2">Belongs to the MscS (TC 1.A.23) family.</text>
</comment>
<dbReference type="Gene3D" id="1.10.287.1260">
    <property type="match status" value="1"/>
</dbReference>
<accession>A0A0D5NRY0</accession>
<name>A0A0D5NRY0_9BACL</name>
<evidence type="ECO:0000259" key="9">
    <source>
        <dbReference type="Pfam" id="PF00924"/>
    </source>
</evidence>
<dbReference type="FunFam" id="2.30.30.60:FF:000001">
    <property type="entry name" value="MscS Mechanosensitive ion channel"/>
    <property type="match status" value="1"/>
</dbReference>
<feature type="transmembrane region" description="Helical" evidence="8">
    <location>
        <begin position="20"/>
        <end position="46"/>
    </location>
</feature>
<evidence type="ECO:0000256" key="5">
    <source>
        <dbReference type="ARBA" id="ARBA00022989"/>
    </source>
</evidence>
<protein>
    <submittedName>
        <fullName evidence="11">Mechanosensitive ion channel protein MscS</fullName>
    </submittedName>
</protein>
<evidence type="ECO:0000313" key="12">
    <source>
        <dbReference type="Proteomes" id="UP000032633"/>
    </source>
</evidence>
<dbReference type="InterPro" id="IPR010920">
    <property type="entry name" value="LSM_dom_sf"/>
</dbReference>
<dbReference type="PATRIC" id="fig|1126833.4.peg.2235"/>
<keyword evidence="12" id="KW-1185">Reference proteome</keyword>
<dbReference type="AlphaFoldDB" id="A0A0D5NRY0"/>
<gene>
    <name evidence="11" type="ORF">VN24_10120</name>
</gene>
<dbReference type="SUPFAM" id="SSF82689">
    <property type="entry name" value="Mechanosensitive channel protein MscS (YggB), C-terminal domain"/>
    <property type="match status" value="1"/>
</dbReference>
<dbReference type="FunFam" id="1.10.287.1260:FF:000005">
    <property type="entry name" value="Mechanosensitive ion channel family protein"/>
    <property type="match status" value="1"/>
</dbReference>
<dbReference type="SUPFAM" id="SSF82861">
    <property type="entry name" value="Mechanosensitive channel protein MscS (YggB), transmembrane region"/>
    <property type="match status" value="1"/>
</dbReference>
<feature type="domain" description="Mechanosensitive ion channel transmembrane helices 2/3" evidence="10">
    <location>
        <begin position="76"/>
        <end position="116"/>
    </location>
</feature>
<evidence type="ECO:0000256" key="8">
    <source>
        <dbReference type="SAM" id="Phobius"/>
    </source>
</evidence>
<evidence type="ECO:0000313" key="11">
    <source>
        <dbReference type="EMBL" id="AJY77638.1"/>
    </source>
</evidence>
<feature type="domain" description="Mechanosensitive ion channel MscS" evidence="9">
    <location>
        <begin position="118"/>
        <end position="181"/>
    </location>
</feature>
<dbReference type="InterPro" id="IPR023408">
    <property type="entry name" value="MscS_beta-dom_sf"/>
</dbReference>
<dbReference type="InterPro" id="IPR011014">
    <property type="entry name" value="MscS_channel_TM-2"/>
</dbReference>
<keyword evidence="3" id="KW-1003">Cell membrane</keyword>